<gene>
    <name evidence="1" type="ORF">ODALV1_LOCUS14684</name>
</gene>
<keyword evidence="2" id="KW-1185">Reference proteome</keyword>
<organism evidence="1 2">
    <name type="scientific">Orchesella dallaii</name>
    <dbReference type="NCBI Taxonomy" id="48710"/>
    <lineage>
        <taxon>Eukaryota</taxon>
        <taxon>Metazoa</taxon>
        <taxon>Ecdysozoa</taxon>
        <taxon>Arthropoda</taxon>
        <taxon>Hexapoda</taxon>
        <taxon>Collembola</taxon>
        <taxon>Entomobryomorpha</taxon>
        <taxon>Entomobryoidea</taxon>
        <taxon>Orchesellidae</taxon>
        <taxon>Orchesellinae</taxon>
        <taxon>Orchesella</taxon>
    </lineage>
</organism>
<name>A0ABP1QSM3_9HEXA</name>
<evidence type="ECO:0000313" key="2">
    <source>
        <dbReference type="Proteomes" id="UP001642540"/>
    </source>
</evidence>
<reference evidence="1 2" key="1">
    <citation type="submission" date="2024-08" db="EMBL/GenBank/DDBJ databases">
        <authorList>
            <person name="Cucini C."/>
            <person name="Frati F."/>
        </authorList>
    </citation>
    <scope>NUCLEOTIDE SEQUENCE [LARGE SCALE GENOMIC DNA]</scope>
</reference>
<protein>
    <submittedName>
        <fullName evidence="1">Uncharacterized protein</fullName>
    </submittedName>
</protein>
<proteinExistence type="predicted"/>
<evidence type="ECO:0000313" key="1">
    <source>
        <dbReference type="EMBL" id="CAL8111053.1"/>
    </source>
</evidence>
<accession>A0ABP1QSM3</accession>
<sequence>MTTNKSLMCANTNPYNRRVCVPENIVLFDFFMYNNAAGHCESCKEALNTLHKTVTCSLYGKLFHSAQYRKCIPEDPRINTNQEWQCQSCNTLNNSPFSRSKDTSLAAADSEVIELTSISILPL</sequence>
<dbReference type="EMBL" id="CAXLJM020000046">
    <property type="protein sequence ID" value="CAL8111053.1"/>
    <property type="molecule type" value="Genomic_DNA"/>
</dbReference>
<comment type="caution">
    <text evidence="1">The sequence shown here is derived from an EMBL/GenBank/DDBJ whole genome shotgun (WGS) entry which is preliminary data.</text>
</comment>
<dbReference type="Proteomes" id="UP001642540">
    <property type="component" value="Unassembled WGS sequence"/>
</dbReference>